<keyword evidence="2 4" id="KW-0479">Metal-binding</keyword>
<protein>
    <submittedName>
        <fullName evidence="7">HEAT repeat domain-containing protein</fullName>
    </submittedName>
</protein>
<dbReference type="InterPro" id="IPR036909">
    <property type="entry name" value="Cyt_c-like_dom_sf"/>
</dbReference>
<keyword evidence="8" id="KW-1185">Reference proteome</keyword>
<dbReference type="InterPro" id="IPR011989">
    <property type="entry name" value="ARM-like"/>
</dbReference>
<dbReference type="InterPro" id="IPR016024">
    <property type="entry name" value="ARM-type_fold"/>
</dbReference>
<dbReference type="GO" id="GO:0009055">
    <property type="term" value="F:electron transfer activity"/>
    <property type="evidence" value="ECO:0007669"/>
    <property type="project" value="InterPro"/>
</dbReference>
<evidence type="ECO:0000313" key="8">
    <source>
        <dbReference type="Proteomes" id="UP000617628"/>
    </source>
</evidence>
<evidence type="ECO:0000256" key="1">
    <source>
        <dbReference type="ARBA" id="ARBA00022617"/>
    </source>
</evidence>
<evidence type="ECO:0000256" key="3">
    <source>
        <dbReference type="ARBA" id="ARBA00023004"/>
    </source>
</evidence>
<keyword evidence="1 4" id="KW-0349">Heme</keyword>
<keyword evidence="5" id="KW-0732">Signal</keyword>
<dbReference type="SUPFAM" id="SSF46626">
    <property type="entry name" value="Cytochrome c"/>
    <property type="match status" value="1"/>
</dbReference>
<gene>
    <name evidence="7" type="ORF">JIN87_27345</name>
</gene>
<evidence type="ECO:0000259" key="6">
    <source>
        <dbReference type="PROSITE" id="PS51007"/>
    </source>
</evidence>
<organism evidence="7 8">
    <name type="scientific">Pelagicoccus mobilis</name>
    <dbReference type="NCBI Taxonomy" id="415221"/>
    <lineage>
        <taxon>Bacteria</taxon>
        <taxon>Pseudomonadati</taxon>
        <taxon>Verrucomicrobiota</taxon>
        <taxon>Opitutia</taxon>
        <taxon>Puniceicoccales</taxon>
        <taxon>Pelagicoccaceae</taxon>
        <taxon>Pelagicoccus</taxon>
    </lineage>
</organism>
<name>A0A934S6I4_9BACT</name>
<dbReference type="InterPro" id="IPR009056">
    <property type="entry name" value="Cyt_c-like_dom"/>
</dbReference>
<dbReference type="NCBIfam" id="TIGR02603">
    <property type="entry name" value="CxxCH_TIGR02603"/>
    <property type="match status" value="1"/>
</dbReference>
<dbReference type="RefSeq" id="WP_200359805.1">
    <property type="nucleotide sequence ID" value="NZ_JAENIL010000107.1"/>
</dbReference>
<dbReference type="Gene3D" id="1.10.760.10">
    <property type="entry name" value="Cytochrome c-like domain"/>
    <property type="match status" value="1"/>
</dbReference>
<dbReference type="SUPFAM" id="SSF63829">
    <property type="entry name" value="Calcium-dependent phosphotriesterase"/>
    <property type="match status" value="1"/>
</dbReference>
<keyword evidence="3 4" id="KW-0408">Iron</keyword>
<dbReference type="AlphaFoldDB" id="A0A934S6I4"/>
<dbReference type="GO" id="GO:0046872">
    <property type="term" value="F:metal ion binding"/>
    <property type="evidence" value="ECO:0007669"/>
    <property type="project" value="UniProtKB-KW"/>
</dbReference>
<feature type="signal peptide" evidence="5">
    <location>
        <begin position="1"/>
        <end position="18"/>
    </location>
</feature>
<dbReference type="InterPro" id="IPR011042">
    <property type="entry name" value="6-blade_b-propeller_TolB-like"/>
</dbReference>
<dbReference type="Gene3D" id="2.120.10.30">
    <property type="entry name" value="TolB, C-terminal domain"/>
    <property type="match status" value="1"/>
</dbReference>
<comment type="caution">
    <text evidence="7">The sequence shown here is derived from an EMBL/GenBank/DDBJ whole genome shotgun (WGS) entry which is preliminary data.</text>
</comment>
<dbReference type="Gene3D" id="1.25.10.10">
    <property type="entry name" value="Leucine-rich Repeat Variant"/>
    <property type="match status" value="1"/>
</dbReference>
<dbReference type="InterPro" id="IPR013427">
    <property type="entry name" value="Haem-bd_dom_put"/>
</dbReference>
<dbReference type="PANTHER" id="PTHR33546:SF1">
    <property type="entry name" value="LARGE, MULTIFUNCTIONAL SECRETED PROTEIN"/>
    <property type="match status" value="1"/>
</dbReference>
<proteinExistence type="predicted"/>
<dbReference type="GO" id="GO:0020037">
    <property type="term" value="F:heme binding"/>
    <property type="evidence" value="ECO:0007669"/>
    <property type="project" value="InterPro"/>
</dbReference>
<accession>A0A934S6I4</accession>
<sequence>MRTVPLLGIVLLPLVCLAAEQSNDHVSTTLFETSGNYDVTIWAKSPDLRNPTNMDIDHAGRVWVTEGVNYRWSKGRDPEGDRIVVLEDTDQDGVCDKSWTFVQEPELIAPLGIAVIDNKIYVSAAPDLIVYTDVDRDLAFDPRVDKREVLLTGFNGINHDHALHSVTFGPDGKLYFNHGNSGAFVTDRNGNTYRVGSAYSGLLGRDTKPLYGILPSEYSGAQSDDGHVYVGGFAMRMNEDGTGLEVVGHGFRNSYEQTVTSGGEVFQNDNDDPPACRTSYLLEYGNAGFFSRDGLRYWQADRRPGQSIPTAQWRQEDPGIMPAGDVYGAGAPTGIAFYEGDLFGDEFRGTLLSCEAALNVIFGYKPESRGAGYELDRYHFLTSNKEQEIAGTDGKRGKLSDDIKTFFRPSDVTVGPDGAIYVADWFDPRVGGHADKDETVSGTIYRIAPSGKSVVTPEIELNTDEGLLESLKSPAVNVRGIGYKAFKERGADAVEIVSTLLKDANPYIRLRAIWLLAELGDRGVKIVESLLEHEDGRVRATAYQALRNIDYDIAVLANRMVNDQDSRVIREVALSMRDLSYSESKDILLRIGLNIDAIDRTLLEAWGIGCTGKEAAVYELLLGSVGSVNPIKWDPNFAALAWRLTPEAAVRDFEVRASSDELSEQERLDAVTAIAFTGTEDTVDALFNLSNEEGRIGETAKWWLLNYRSSRYSGLGVDSRLKKEGIYDPDTIIVAPSQIPEPVVENLLNVDDVSNLVGDIERGKAKAGACLACHRIGELGVDYGPDLNGWASRQSLDVTIRSIVQPNDDIAHGYSGREVVLKDGTIVHGLIESQGDPLRIRSMGGILQMIPQERVERVNWYNRSLMLSADQLGLNEQDVADIVAYLKTL</sequence>
<evidence type="ECO:0000313" key="7">
    <source>
        <dbReference type="EMBL" id="MBK1880632.1"/>
    </source>
</evidence>
<evidence type="ECO:0000256" key="2">
    <source>
        <dbReference type="ARBA" id="ARBA00022723"/>
    </source>
</evidence>
<feature type="domain" description="Cytochrome c" evidence="6">
    <location>
        <begin position="758"/>
        <end position="889"/>
    </location>
</feature>
<reference evidence="7" key="1">
    <citation type="submission" date="2021-01" db="EMBL/GenBank/DDBJ databases">
        <title>Modified the classification status of verrucomicrobia.</title>
        <authorList>
            <person name="Feng X."/>
        </authorList>
    </citation>
    <scope>NUCLEOTIDE SEQUENCE</scope>
    <source>
        <strain evidence="7">KCTC 13126</strain>
    </source>
</reference>
<feature type="chain" id="PRO_5037428482" evidence="5">
    <location>
        <begin position="19"/>
        <end position="889"/>
    </location>
</feature>
<dbReference type="NCBIfam" id="TIGR02604">
    <property type="entry name" value="Piru_Ver_Nterm"/>
    <property type="match status" value="1"/>
</dbReference>
<evidence type="ECO:0000256" key="4">
    <source>
        <dbReference type="PROSITE-ProRule" id="PRU00433"/>
    </source>
</evidence>
<dbReference type="PROSITE" id="PS51007">
    <property type="entry name" value="CYTC"/>
    <property type="match status" value="1"/>
</dbReference>
<dbReference type="Pfam" id="PF13646">
    <property type="entry name" value="HEAT_2"/>
    <property type="match status" value="1"/>
</dbReference>
<dbReference type="Proteomes" id="UP000617628">
    <property type="component" value="Unassembled WGS sequence"/>
</dbReference>
<dbReference type="PANTHER" id="PTHR33546">
    <property type="entry name" value="LARGE, MULTIFUNCTIONAL SECRETED PROTEIN-RELATED"/>
    <property type="match status" value="1"/>
</dbReference>
<evidence type="ECO:0000256" key="5">
    <source>
        <dbReference type="SAM" id="SignalP"/>
    </source>
</evidence>
<dbReference type="InterPro" id="IPR013428">
    <property type="entry name" value="Membrane-bound_put_N"/>
</dbReference>
<dbReference type="InterPro" id="IPR055557">
    <property type="entry name" value="DUF7133"/>
</dbReference>
<dbReference type="SUPFAM" id="SSF48371">
    <property type="entry name" value="ARM repeat"/>
    <property type="match status" value="1"/>
</dbReference>
<dbReference type="Pfam" id="PF23500">
    <property type="entry name" value="DUF7133"/>
    <property type="match status" value="2"/>
</dbReference>
<dbReference type="EMBL" id="JAENIL010000107">
    <property type="protein sequence ID" value="MBK1880632.1"/>
    <property type="molecule type" value="Genomic_DNA"/>
</dbReference>